<proteinExistence type="predicted"/>
<accession>A0A820REL8</accession>
<dbReference type="Proteomes" id="UP000663881">
    <property type="component" value="Unassembled WGS sequence"/>
</dbReference>
<evidence type="ECO:0000256" key="1">
    <source>
        <dbReference type="SAM" id="MobiDB-lite"/>
    </source>
</evidence>
<dbReference type="AlphaFoldDB" id="A0A820REL8"/>
<dbReference type="EMBL" id="CAJOAY010033047">
    <property type="protein sequence ID" value="CAF4436020.1"/>
    <property type="molecule type" value="Genomic_DNA"/>
</dbReference>
<reference evidence="2" key="1">
    <citation type="submission" date="2021-02" db="EMBL/GenBank/DDBJ databases">
        <authorList>
            <person name="Nowell W R."/>
        </authorList>
    </citation>
    <scope>NUCLEOTIDE SEQUENCE</scope>
</reference>
<evidence type="ECO:0000313" key="2">
    <source>
        <dbReference type="EMBL" id="CAF4436020.1"/>
    </source>
</evidence>
<feature type="region of interest" description="Disordered" evidence="1">
    <location>
        <begin position="18"/>
        <end position="41"/>
    </location>
</feature>
<comment type="caution">
    <text evidence="2">The sequence shown here is derived from an EMBL/GenBank/DDBJ whole genome shotgun (WGS) entry which is preliminary data.</text>
</comment>
<evidence type="ECO:0000313" key="3">
    <source>
        <dbReference type="Proteomes" id="UP000663881"/>
    </source>
</evidence>
<feature type="non-terminal residue" evidence="2">
    <location>
        <position position="1"/>
    </location>
</feature>
<gene>
    <name evidence="2" type="ORF">OKA104_LOCUS53349</name>
</gene>
<organism evidence="2 3">
    <name type="scientific">Adineta steineri</name>
    <dbReference type="NCBI Taxonomy" id="433720"/>
    <lineage>
        <taxon>Eukaryota</taxon>
        <taxon>Metazoa</taxon>
        <taxon>Spiralia</taxon>
        <taxon>Gnathifera</taxon>
        <taxon>Rotifera</taxon>
        <taxon>Eurotatoria</taxon>
        <taxon>Bdelloidea</taxon>
        <taxon>Adinetida</taxon>
        <taxon>Adinetidae</taxon>
        <taxon>Adineta</taxon>
    </lineage>
</organism>
<feature type="compositionally biased region" description="Polar residues" evidence="1">
    <location>
        <begin position="18"/>
        <end position="40"/>
    </location>
</feature>
<name>A0A820REL8_9BILA</name>
<sequence length="133" mass="15024">SIKQYPLNIPIQTTLDPYYTSSPDIPHQESSSNEELQSVYSEEPLYLIPKTEVNQLRRHTRAYLKRTQPYGDGETLTSNIDDLIIDTISDIRQPIIDIAHSKTFEDPEDLQGDSTFFNFPETQAGGSGPLDPP</sequence>
<protein>
    <submittedName>
        <fullName evidence="2">Uncharacterized protein</fullName>
    </submittedName>
</protein>